<dbReference type="Gene3D" id="3.30.1380.20">
    <property type="entry name" value="Trafficking protein particle complex subunit 3"/>
    <property type="match status" value="1"/>
</dbReference>
<reference evidence="8 9" key="1">
    <citation type="submission" date="2019-05" db="EMBL/GenBank/DDBJ databases">
        <authorList>
            <person name="Farhan Ul Haque M."/>
        </authorList>
    </citation>
    <scope>NUCLEOTIDE SEQUENCE [LARGE SCALE GENOMIC DNA]</scope>
    <source>
        <strain evidence="8">2</strain>
    </source>
</reference>
<name>A0A8B6M7J6_METTU</name>
<dbReference type="InterPro" id="IPR010523">
    <property type="entry name" value="XylR_N"/>
</dbReference>
<dbReference type="InterPro" id="IPR002197">
    <property type="entry name" value="HTH_Fis"/>
</dbReference>
<dbReference type="PANTHER" id="PTHR32071">
    <property type="entry name" value="TRANSCRIPTIONAL REGULATORY PROTEIN"/>
    <property type="match status" value="1"/>
</dbReference>
<dbReference type="Pfam" id="PF06505">
    <property type="entry name" value="XylR_N"/>
    <property type="match status" value="1"/>
</dbReference>
<evidence type="ECO:0000256" key="3">
    <source>
        <dbReference type="ARBA" id="ARBA00023012"/>
    </source>
</evidence>
<evidence type="ECO:0000256" key="2">
    <source>
        <dbReference type="ARBA" id="ARBA00022840"/>
    </source>
</evidence>
<evidence type="ECO:0000256" key="6">
    <source>
        <dbReference type="ARBA" id="ARBA00023163"/>
    </source>
</evidence>
<dbReference type="GO" id="GO:0006355">
    <property type="term" value="P:regulation of DNA-templated transcription"/>
    <property type="evidence" value="ECO:0007669"/>
    <property type="project" value="InterPro"/>
</dbReference>
<dbReference type="SUPFAM" id="SSF46689">
    <property type="entry name" value="Homeodomain-like"/>
    <property type="match status" value="1"/>
</dbReference>
<dbReference type="CDD" id="cd00009">
    <property type="entry name" value="AAA"/>
    <property type="match status" value="1"/>
</dbReference>
<gene>
    <name evidence="8" type="primary">xylR</name>
    <name evidence="8" type="ORF">MPC4_290063</name>
</gene>
<protein>
    <submittedName>
        <fullName evidence="8">Transcriptional regulatory protein XylR</fullName>
    </submittedName>
</protein>
<organism evidence="8 9">
    <name type="scientific">Methylocella tundrae</name>
    <dbReference type="NCBI Taxonomy" id="227605"/>
    <lineage>
        <taxon>Bacteria</taxon>
        <taxon>Pseudomonadati</taxon>
        <taxon>Pseudomonadota</taxon>
        <taxon>Alphaproteobacteria</taxon>
        <taxon>Hyphomicrobiales</taxon>
        <taxon>Beijerinckiaceae</taxon>
        <taxon>Methylocella</taxon>
    </lineage>
</organism>
<dbReference type="Pfam" id="PF02954">
    <property type="entry name" value="HTH_8"/>
    <property type="match status" value="1"/>
</dbReference>
<dbReference type="InterPro" id="IPR002078">
    <property type="entry name" value="Sigma_54_int"/>
</dbReference>
<dbReference type="Pfam" id="PF02830">
    <property type="entry name" value="V4R"/>
    <property type="match status" value="1"/>
</dbReference>
<feature type="domain" description="Sigma-54 factor interaction" evidence="7">
    <location>
        <begin position="234"/>
        <end position="464"/>
    </location>
</feature>
<dbReference type="InterPro" id="IPR004096">
    <property type="entry name" value="V4R"/>
</dbReference>
<dbReference type="SMART" id="SM00382">
    <property type="entry name" value="AAA"/>
    <property type="match status" value="1"/>
</dbReference>
<dbReference type="InterPro" id="IPR003593">
    <property type="entry name" value="AAA+_ATPase"/>
</dbReference>
<dbReference type="GO" id="GO:0000160">
    <property type="term" value="P:phosphorelay signal transduction system"/>
    <property type="evidence" value="ECO:0007669"/>
    <property type="project" value="UniProtKB-KW"/>
</dbReference>
<dbReference type="EMBL" id="CABFMQ020000086">
    <property type="protein sequence ID" value="VTZ50816.1"/>
    <property type="molecule type" value="Genomic_DNA"/>
</dbReference>
<dbReference type="SUPFAM" id="SSF52540">
    <property type="entry name" value="P-loop containing nucleoside triphosphate hydrolases"/>
    <property type="match status" value="1"/>
</dbReference>
<evidence type="ECO:0000313" key="9">
    <source>
        <dbReference type="Proteomes" id="UP000485880"/>
    </source>
</evidence>
<sequence>MTDSSTTVGVDIGHLSARLRFNPEEGCIWLEGQRMLMLHLTAFASLRRELIDTFGIEVARGLITRMGHASGAADAALARRTKPDMGIRESFMIGPGLHALEGMVAVEPVLLDVDPETGVYAGEWIWRNSAEVDAHLHAYGISAEPVCWALLGYASAFTSAYMGLPVLYREVECRATGAAHCRIIGKPADQWDDAVRDDLHQGFDLADTQAEAGSSWASVCGEPDHPGGWPHDRMVGASAGFVAMMHMVDKVARTDAVVMLIGEPGAGKKSCARLLHKLSARCSKPFVAFNCAALSGDQLDVDLFGVEKSTSASGPQVSRSGRIERANGGTLFLEDVHRLDLRAQTKLLRVLQTGEVERVGGAQPRPVHIRVIASSNARLIDAMRDGSFREDLYYRLTTFPIVIPPLRERRTDLPLLIRHFLDVFSRRYGKKITGVSEMAVGYLLTHDFPGNVTELESMIERAIIMAPNRGPLDVAYLTSPIDERNPRIYGLSNHGLLIPKRDDGGARHDTGALDRLLDSKFELESFENELIARAVERAAGNLSKAAKALGLTRPQLAYRYRKVQEGAPGAQSGDLRTD</sequence>
<dbReference type="RefSeq" id="WP_174512781.1">
    <property type="nucleotide sequence ID" value="NZ_CABFMQ020000086.1"/>
</dbReference>
<keyword evidence="3" id="KW-0902">Two-component regulatory system</keyword>
<dbReference type="SUPFAM" id="SSF111126">
    <property type="entry name" value="Ligand-binding domain in the NO signalling and Golgi transport"/>
    <property type="match status" value="1"/>
</dbReference>
<dbReference type="Pfam" id="PF25601">
    <property type="entry name" value="AAA_lid_14"/>
    <property type="match status" value="1"/>
</dbReference>
<evidence type="ECO:0000313" key="8">
    <source>
        <dbReference type="EMBL" id="VTZ50816.1"/>
    </source>
</evidence>
<proteinExistence type="predicted"/>
<keyword evidence="1" id="KW-0547">Nucleotide-binding</keyword>
<dbReference type="PROSITE" id="PS50045">
    <property type="entry name" value="SIGMA54_INTERACT_4"/>
    <property type="match status" value="1"/>
</dbReference>
<dbReference type="Gene3D" id="1.10.10.60">
    <property type="entry name" value="Homeodomain-like"/>
    <property type="match status" value="1"/>
</dbReference>
<keyword evidence="4" id="KW-0805">Transcription regulation</keyword>
<dbReference type="GO" id="GO:0005524">
    <property type="term" value="F:ATP binding"/>
    <property type="evidence" value="ECO:0007669"/>
    <property type="project" value="UniProtKB-KW"/>
</dbReference>
<dbReference type="Gene3D" id="1.10.8.60">
    <property type="match status" value="1"/>
</dbReference>
<dbReference type="GO" id="GO:0043565">
    <property type="term" value="F:sequence-specific DNA binding"/>
    <property type="evidence" value="ECO:0007669"/>
    <property type="project" value="InterPro"/>
</dbReference>
<dbReference type="InterPro" id="IPR009057">
    <property type="entry name" value="Homeodomain-like_sf"/>
</dbReference>
<dbReference type="Pfam" id="PF00158">
    <property type="entry name" value="Sigma54_activat"/>
    <property type="match status" value="1"/>
</dbReference>
<dbReference type="InterPro" id="IPR027417">
    <property type="entry name" value="P-loop_NTPase"/>
</dbReference>
<dbReference type="SMART" id="SM00989">
    <property type="entry name" value="V4R"/>
    <property type="match status" value="1"/>
</dbReference>
<evidence type="ECO:0000256" key="5">
    <source>
        <dbReference type="ARBA" id="ARBA00023159"/>
    </source>
</evidence>
<dbReference type="FunFam" id="3.40.50.300:FF:000006">
    <property type="entry name" value="DNA-binding transcriptional regulator NtrC"/>
    <property type="match status" value="1"/>
</dbReference>
<dbReference type="PRINTS" id="PR01590">
    <property type="entry name" value="HTHFIS"/>
</dbReference>
<dbReference type="AlphaFoldDB" id="A0A8B6M7J6"/>
<dbReference type="Proteomes" id="UP000485880">
    <property type="component" value="Unassembled WGS sequence"/>
</dbReference>
<keyword evidence="9" id="KW-1185">Reference proteome</keyword>
<keyword evidence="2" id="KW-0067">ATP-binding</keyword>
<evidence type="ECO:0000256" key="1">
    <source>
        <dbReference type="ARBA" id="ARBA00022741"/>
    </source>
</evidence>
<accession>A0A8B6M7J6</accession>
<keyword evidence="6" id="KW-0804">Transcription</keyword>
<dbReference type="InterPro" id="IPR024096">
    <property type="entry name" value="NO_sig/Golgi_transp_ligand-bd"/>
</dbReference>
<evidence type="ECO:0000256" key="4">
    <source>
        <dbReference type="ARBA" id="ARBA00023015"/>
    </source>
</evidence>
<dbReference type="Gene3D" id="3.40.50.300">
    <property type="entry name" value="P-loop containing nucleotide triphosphate hydrolases"/>
    <property type="match status" value="1"/>
</dbReference>
<evidence type="ECO:0000259" key="7">
    <source>
        <dbReference type="PROSITE" id="PS50045"/>
    </source>
</evidence>
<keyword evidence="5" id="KW-0010">Activator</keyword>
<dbReference type="InterPro" id="IPR058031">
    <property type="entry name" value="AAA_lid_NorR"/>
</dbReference>
<comment type="caution">
    <text evidence="8">The sequence shown here is derived from an EMBL/GenBank/DDBJ whole genome shotgun (WGS) entry which is preliminary data.</text>
</comment>